<keyword evidence="6" id="KW-1185">Reference proteome</keyword>
<dbReference type="AlphaFoldDB" id="C1EAF0"/>
<evidence type="ECO:0000256" key="3">
    <source>
        <dbReference type="SAM" id="MobiDB-lite"/>
    </source>
</evidence>
<evidence type="ECO:0000313" key="6">
    <source>
        <dbReference type="Proteomes" id="UP000002009"/>
    </source>
</evidence>
<dbReference type="OMA" id="FFKFAPW"/>
<dbReference type="Pfam" id="PF04755">
    <property type="entry name" value="PAP_fibrillin"/>
    <property type="match status" value="1"/>
</dbReference>
<evidence type="ECO:0000313" key="5">
    <source>
        <dbReference type="EMBL" id="ACO65195.1"/>
    </source>
</evidence>
<protein>
    <recommendedName>
        <fullName evidence="4">Plastid lipid-associated protein/fibrillin conserved domain-containing protein</fullName>
    </recommendedName>
</protein>
<keyword evidence="2" id="KW-0934">Plastid</keyword>
<dbReference type="InterPro" id="IPR006843">
    <property type="entry name" value="PAP/fibrillin_dom"/>
</dbReference>
<proteinExistence type="predicted"/>
<dbReference type="Proteomes" id="UP000002009">
    <property type="component" value="Chromosome 7"/>
</dbReference>
<feature type="domain" description="Plastid lipid-associated protein/fibrillin conserved" evidence="4">
    <location>
        <begin position="2"/>
        <end position="209"/>
    </location>
</feature>
<dbReference type="RefSeq" id="XP_002503937.1">
    <property type="nucleotide sequence ID" value="XM_002503891.1"/>
</dbReference>
<reference evidence="5 6" key="1">
    <citation type="journal article" date="2009" name="Science">
        <title>Green evolution and dynamic adaptations revealed by genomes of the marine picoeukaryotes Micromonas.</title>
        <authorList>
            <person name="Worden A.Z."/>
            <person name="Lee J.H."/>
            <person name="Mock T."/>
            <person name="Rouze P."/>
            <person name="Simmons M.P."/>
            <person name="Aerts A.L."/>
            <person name="Allen A.E."/>
            <person name="Cuvelier M.L."/>
            <person name="Derelle E."/>
            <person name="Everett M.V."/>
            <person name="Foulon E."/>
            <person name="Grimwood J."/>
            <person name="Gundlach H."/>
            <person name="Henrissat B."/>
            <person name="Napoli C."/>
            <person name="McDonald S.M."/>
            <person name="Parker M.S."/>
            <person name="Rombauts S."/>
            <person name="Salamov A."/>
            <person name="Von Dassow P."/>
            <person name="Badger J.H."/>
            <person name="Coutinho P.M."/>
            <person name="Demir E."/>
            <person name="Dubchak I."/>
            <person name="Gentemann C."/>
            <person name="Eikrem W."/>
            <person name="Gready J.E."/>
            <person name="John U."/>
            <person name="Lanier W."/>
            <person name="Lindquist E.A."/>
            <person name="Lucas S."/>
            <person name="Mayer K.F."/>
            <person name="Moreau H."/>
            <person name="Not F."/>
            <person name="Otillar R."/>
            <person name="Panaud O."/>
            <person name="Pangilinan J."/>
            <person name="Paulsen I."/>
            <person name="Piegu B."/>
            <person name="Poliakov A."/>
            <person name="Robbens S."/>
            <person name="Schmutz J."/>
            <person name="Toulza E."/>
            <person name="Wyss T."/>
            <person name="Zelensky A."/>
            <person name="Zhou K."/>
            <person name="Armbrust E.V."/>
            <person name="Bhattacharya D."/>
            <person name="Goodenough U.W."/>
            <person name="Van de Peer Y."/>
            <person name="Grigoriev I.V."/>
        </authorList>
    </citation>
    <scope>NUCLEOTIDE SEQUENCE [LARGE SCALE GENOMIC DNA]</scope>
    <source>
        <strain evidence="6">RCC299 / NOUM17</strain>
    </source>
</reference>
<accession>C1EAF0</accession>
<dbReference type="InParanoid" id="C1EAF0"/>
<evidence type="ECO:0000256" key="2">
    <source>
        <dbReference type="ARBA" id="ARBA00022640"/>
    </source>
</evidence>
<feature type="region of interest" description="Disordered" evidence="3">
    <location>
        <begin position="160"/>
        <end position="184"/>
    </location>
</feature>
<dbReference type="GO" id="GO:0009536">
    <property type="term" value="C:plastid"/>
    <property type="evidence" value="ECO:0007669"/>
    <property type="project" value="UniProtKB-SubCell"/>
</dbReference>
<sequence length="213" mass="22673">MKKELLQAVANSRRPGADGVRAKRAVLDATEALESGVDASTPFGEVSGRWSLVYSTNDDRGPPGLGPLQGVIDTDAIQKLTSQLYQVFFTFLPALAGSAETGAKGVANEQVVDIPNGRVVNNVDVDLPWPIGGARVGVMGEVTANDPEGREVVVTFTSWELGPKPGQRDRGGDPPRLQLPLPRPKGVLRNTFCDDTLRISRGGRGGVFITSRL</sequence>
<comment type="subcellular location">
    <subcellularLocation>
        <location evidence="1">Plastid</location>
    </subcellularLocation>
</comment>
<organism evidence="5 6">
    <name type="scientific">Micromonas commoda (strain RCC299 / NOUM17 / CCMP2709)</name>
    <name type="common">Picoplanktonic green alga</name>
    <dbReference type="NCBI Taxonomy" id="296587"/>
    <lineage>
        <taxon>Eukaryota</taxon>
        <taxon>Viridiplantae</taxon>
        <taxon>Chlorophyta</taxon>
        <taxon>Mamiellophyceae</taxon>
        <taxon>Mamiellales</taxon>
        <taxon>Mamiellaceae</taxon>
        <taxon>Micromonas</taxon>
    </lineage>
</organism>
<evidence type="ECO:0000259" key="4">
    <source>
        <dbReference type="Pfam" id="PF04755"/>
    </source>
</evidence>
<dbReference type="EMBL" id="CP001328">
    <property type="protein sequence ID" value="ACO65195.1"/>
    <property type="molecule type" value="Genomic_DNA"/>
</dbReference>
<dbReference type="KEGG" id="mis:MICPUN_60050"/>
<gene>
    <name evidence="5" type="ORF">MICPUN_60050</name>
</gene>
<evidence type="ECO:0000256" key="1">
    <source>
        <dbReference type="ARBA" id="ARBA00004474"/>
    </source>
</evidence>
<dbReference type="eggNOG" id="ENOG502SASC">
    <property type="taxonomic scope" value="Eukaryota"/>
</dbReference>
<dbReference type="GeneID" id="8244879"/>
<dbReference type="OrthoDB" id="201321at2759"/>
<name>C1EAF0_MICCC</name>